<feature type="transmembrane region" description="Helical" evidence="10">
    <location>
        <begin position="12"/>
        <end position="31"/>
    </location>
</feature>
<feature type="transmembrane region" description="Helical" evidence="10">
    <location>
        <begin position="43"/>
        <end position="61"/>
    </location>
</feature>
<feature type="transmembrane region" description="Helical" evidence="10">
    <location>
        <begin position="496"/>
        <end position="518"/>
    </location>
</feature>
<feature type="region of interest" description="Disordered" evidence="11">
    <location>
        <begin position="217"/>
        <end position="239"/>
    </location>
</feature>
<dbReference type="AlphaFoldDB" id="A0A9P1MAY9"/>
<feature type="transmembrane region" description="Helical" evidence="10">
    <location>
        <begin position="176"/>
        <end position="198"/>
    </location>
</feature>
<keyword evidence="7 10" id="KW-0472">Membrane</keyword>
<evidence type="ECO:0000256" key="11">
    <source>
        <dbReference type="SAM" id="MobiDB-lite"/>
    </source>
</evidence>
<evidence type="ECO:0000256" key="9">
    <source>
        <dbReference type="ARBA" id="ARBA00045912"/>
    </source>
</evidence>
<evidence type="ECO:0000256" key="3">
    <source>
        <dbReference type="ARBA" id="ARBA00010288"/>
    </source>
</evidence>
<evidence type="ECO:0000256" key="7">
    <source>
        <dbReference type="ARBA" id="ARBA00023136"/>
    </source>
</evidence>
<keyword evidence="6 10" id="KW-1133">Transmembrane helix</keyword>
<evidence type="ECO:0000256" key="5">
    <source>
        <dbReference type="ARBA" id="ARBA00022824"/>
    </source>
</evidence>
<feature type="transmembrane region" description="Helical" evidence="10">
    <location>
        <begin position="328"/>
        <end position="347"/>
    </location>
</feature>
<evidence type="ECO:0000256" key="4">
    <source>
        <dbReference type="ARBA" id="ARBA00022692"/>
    </source>
</evidence>
<keyword evidence="10" id="KW-0813">Transport</keyword>
<comment type="pathway">
    <text evidence="2">Protein modification; protein glycosylation.</text>
</comment>
<comment type="function">
    <text evidence="9 10">Intramembrane glycolipid transporter that operates in the biosynthetic pathway of dolichol-linked oligosaccharides, the glycan precursors employed in protein asparagine (N)-glycosylation. The sequential addition of sugars to dolichol pyrophosphate produces dolichol-linked oligosaccharides containing fourteen sugars, including two GlcNAcs, nine mannoses and three glucoses. Once assembled, the oligosaccharide is transferred from the lipid to nascent proteins by oligosaccharyltransferases. The assembly of dolichol-linked oligosaccharides begins on the cytosolic side of the endoplasmic reticulum membrane and finishes in its lumen. RFT1 could mediate the translocation of the cytosolically oriented intermediate DolPP-GlcNAc2Man5, produced by ALG11, into the ER lumen where dolichol-linked oligosaccharides assembly continues. However, the intramembrane lipid transporter activity could not be confirmed in vitro.</text>
</comment>
<dbReference type="PANTHER" id="PTHR13117">
    <property type="entry name" value="ENDOPLASMIC RETICULUM MULTISPAN TRANSMEMBRANE PROTEIN-RELATED"/>
    <property type="match status" value="1"/>
</dbReference>
<keyword evidence="5 10" id="KW-0256">Endoplasmic reticulum</keyword>
<dbReference type="GO" id="GO:0005789">
    <property type="term" value="C:endoplasmic reticulum membrane"/>
    <property type="evidence" value="ECO:0007669"/>
    <property type="project" value="UniProtKB-SubCell"/>
</dbReference>
<feature type="transmembrane region" description="Helical" evidence="10">
    <location>
        <begin position="460"/>
        <end position="481"/>
    </location>
</feature>
<feature type="compositionally biased region" description="Low complexity" evidence="11">
    <location>
        <begin position="303"/>
        <end position="318"/>
    </location>
</feature>
<evidence type="ECO:0000256" key="10">
    <source>
        <dbReference type="RuleBase" id="RU365067"/>
    </source>
</evidence>
<protein>
    <recommendedName>
        <fullName evidence="8 10">Man(5)GlcNAc(2)-PP-dolichol translocation protein RFT1</fullName>
    </recommendedName>
</protein>
<feature type="transmembrane region" description="Helical" evidence="10">
    <location>
        <begin position="367"/>
        <end position="388"/>
    </location>
</feature>
<dbReference type="Proteomes" id="UP000838763">
    <property type="component" value="Unassembled WGS sequence"/>
</dbReference>
<dbReference type="GO" id="GO:0006488">
    <property type="term" value="P:dolichol-linked oligosaccharide biosynthetic process"/>
    <property type="evidence" value="ECO:0007669"/>
    <property type="project" value="InterPro"/>
</dbReference>
<gene>
    <name evidence="12" type="ORF">PPNO1_LOCUS4698</name>
</gene>
<evidence type="ECO:0000256" key="8">
    <source>
        <dbReference type="ARBA" id="ARBA00044793"/>
    </source>
</evidence>
<comment type="subcellular location">
    <subcellularLocation>
        <location evidence="1 10">Endoplasmic reticulum membrane</location>
        <topology evidence="1 10">Multi-pass membrane protein</topology>
    </subcellularLocation>
</comment>
<name>A0A9P1MAY9_9PEZI</name>
<dbReference type="OrthoDB" id="9979195at2759"/>
<feature type="transmembrane region" description="Helical" evidence="10">
    <location>
        <begin position="427"/>
        <end position="448"/>
    </location>
</feature>
<dbReference type="Pfam" id="PF04506">
    <property type="entry name" value="Rft-1"/>
    <property type="match status" value="2"/>
</dbReference>
<organism evidence="12 13">
    <name type="scientific">Parascedosporium putredinis</name>
    <dbReference type="NCBI Taxonomy" id="1442378"/>
    <lineage>
        <taxon>Eukaryota</taxon>
        <taxon>Fungi</taxon>
        <taxon>Dikarya</taxon>
        <taxon>Ascomycota</taxon>
        <taxon>Pezizomycotina</taxon>
        <taxon>Sordariomycetes</taxon>
        <taxon>Hypocreomycetidae</taxon>
        <taxon>Microascales</taxon>
        <taxon>Microascaceae</taxon>
        <taxon>Parascedosporium</taxon>
    </lineage>
</organism>
<evidence type="ECO:0000313" key="12">
    <source>
        <dbReference type="EMBL" id="CAI4214974.1"/>
    </source>
</evidence>
<reference evidence="12" key="1">
    <citation type="submission" date="2022-11" db="EMBL/GenBank/DDBJ databases">
        <authorList>
            <person name="Scott C."/>
            <person name="Bruce N."/>
        </authorList>
    </citation>
    <scope>NUCLEOTIDE SEQUENCE</scope>
</reference>
<proteinExistence type="inferred from homology"/>
<comment type="similarity">
    <text evidence="3 10">Belongs to the RFT1 family.</text>
</comment>
<evidence type="ECO:0000256" key="1">
    <source>
        <dbReference type="ARBA" id="ARBA00004477"/>
    </source>
</evidence>
<evidence type="ECO:0000256" key="2">
    <source>
        <dbReference type="ARBA" id="ARBA00004922"/>
    </source>
</evidence>
<dbReference type="GO" id="GO:0034203">
    <property type="term" value="P:glycolipid translocation"/>
    <property type="evidence" value="ECO:0007669"/>
    <property type="project" value="TreeGrafter"/>
</dbReference>
<sequence>MSRPAQRGSALRGASFLIVLQVASRLLTFFANQLLLRFLTAPLLGLSARLEAYYLTVLFFARESLRGEQGQAVVNLGYLAVVLGVVVTAALGSFMQMSAGAGAGAERFDDALRLYALAAILELLSEPCFVLMQVRLRFGTRAAAESAGALLRCAATLGSAVWASRAGLDFGVLPFAFGQLAYGATLLVIYLAAGYGVASRDGFSILPRKIAPAAAPKANADNLQHDGAERRKTLPHPGRHLSRLRPLHPHAQGIYALVNNYGGLLARLLFQPIEESSRSYFSRLLAAPEPAQASDKPQADGRPASAPTTHGSSSATASGKASADLHRLLKLYVLGSAAVVTFGPLAARHLLTLVAGPSWSASASPALAAYCYYIPLLAINGVSEAFVASVATEAQVHVQSLFMAGFSVIFGLSAFVALRVLDMDPAVGLVCANAANMVCRIVWCAFFVKSYFRQRAVSFDLFSLAPSGLSVGLCAAAPYLVTKALQLSEHIVRGGAFMSLIAIGAVAVPFVALLYGSFPSLIPCSLFQRPTLATVTGPAKAPKM</sequence>
<dbReference type="EMBL" id="CALLCH030000012">
    <property type="protein sequence ID" value="CAI4214974.1"/>
    <property type="molecule type" value="Genomic_DNA"/>
</dbReference>
<evidence type="ECO:0000256" key="6">
    <source>
        <dbReference type="ARBA" id="ARBA00022989"/>
    </source>
</evidence>
<comment type="caution">
    <text evidence="12">The sequence shown here is derived from an EMBL/GenBank/DDBJ whole genome shotgun (WGS) entry which is preliminary data.</text>
</comment>
<evidence type="ECO:0000313" key="13">
    <source>
        <dbReference type="Proteomes" id="UP000838763"/>
    </source>
</evidence>
<feature type="transmembrane region" description="Helical" evidence="10">
    <location>
        <begin position="73"/>
        <end position="94"/>
    </location>
</feature>
<dbReference type="PANTHER" id="PTHR13117:SF5">
    <property type="entry name" value="PROTEIN RFT1 HOMOLOG"/>
    <property type="match status" value="1"/>
</dbReference>
<keyword evidence="13" id="KW-1185">Reference proteome</keyword>
<feature type="compositionally biased region" description="Basic and acidic residues" evidence="11">
    <location>
        <begin position="223"/>
        <end position="232"/>
    </location>
</feature>
<feature type="transmembrane region" description="Helical" evidence="10">
    <location>
        <begin position="400"/>
        <end position="421"/>
    </location>
</feature>
<keyword evidence="4 10" id="KW-0812">Transmembrane</keyword>
<accession>A0A9P1MAY9</accession>
<feature type="region of interest" description="Disordered" evidence="11">
    <location>
        <begin position="290"/>
        <end position="318"/>
    </location>
</feature>
<dbReference type="InterPro" id="IPR007594">
    <property type="entry name" value="RFT1"/>
</dbReference>